<feature type="region of interest" description="Disordered" evidence="1">
    <location>
        <begin position="75"/>
        <end position="94"/>
    </location>
</feature>
<dbReference type="KEGG" id="hazt:108669848"/>
<dbReference type="GeneID" id="108669848"/>
<proteinExistence type="predicted"/>
<evidence type="ECO:0000313" key="3">
    <source>
        <dbReference type="RefSeq" id="XP_018012765.1"/>
    </source>
</evidence>
<name>A0A8B7NGL1_HYAAZ</name>
<dbReference type="RefSeq" id="XP_018012765.1">
    <property type="nucleotide sequence ID" value="XM_018157276.2"/>
</dbReference>
<feature type="compositionally biased region" description="Basic and acidic residues" evidence="1">
    <location>
        <begin position="32"/>
        <end position="49"/>
    </location>
</feature>
<dbReference type="OrthoDB" id="6860066at2759"/>
<dbReference type="AlphaFoldDB" id="A0A8B7NGL1"/>
<reference evidence="3" key="1">
    <citation type="submission" date="2025-08" db="UniProtKB">
        <authorList>
            <consortium name="RefSeq"/>
        </authorList>
    </citation>
    <scope>IDENTIFICATION</scope>
    <source>
        <tissue evidence="3">Whole organism</tissue>
    </source>
</reference>
<sequence length="117" mass="13952">MEQLQQRELDQQVQQHDIKLQQHLQQQQQTMQHEDLETAEQKQPKETWHRKTSVMEIFRTCLSTGHDDDECDIPADESAEAEAASRPHFPQTKTRSRCNLWGPVYLNRDNFIEMHLR</sequence>
<feature type="compositionally biased region" description="Low complexity" evidence="1">
    <location>
        <begin position="21"/>
        <end position="31"/>
    </location>
</feature>
<feature type="region of interest" description="Disordered" evidence="1">
    <location>
        <begin position="1"/>
        <end position="49"/>
    </location>
</feature>
<keyword evidence="2" id="KW-1185">Reference proteome</keyword>
<dbReference type="Proteomes" id="UP000694843">
    <property type="component" value="Unplaced"/>
</dbReference>
<feature type="compositionally biased region" description="Basic and acidic residues" evidence="1">
    <location>
        <begin position="1"/>
        <end position="20"/>
    </location>
</feature>
<protein>
    <submittedName>
        <fullName evidence="3">Uncharacterized protein LOC108669848</fullName>
    </submittedName>
</protein>
<evidence type="ECO:0000256" key="1">
    <source>
        <dbReference type="SAM" id="MobiDB-lite"/>
    </source>
</evidence>
<organism evidence="2 3">
    <name type="scientific">Hyalella azteca</name>
    <name type="common">Amphipod</name>
    <dbReference type="NCBI Taxonomy" id="294128"/>
    <lineage>
        <taxon>Eukaryota</taxon>
        <taxon>Metazoa</taxon>
        <taxon>Ecdysozoa</taxon>
        <taxon>Arthropoda</taxon>
        <taxon>Crustacea</taxon>
        <taxon>Multicrustacea</taxon>
        <taxon>Malacostraca</taxon>
        <taxon>Eumalacostraca</taxon>
        <taxon>Peracarida</taxon>
        <taxon>Amphipoda</taxon>
        <taxon>Senticaudata</taxon>
        <taxon>Talitrida</taxon>
        <taxon>Talitroidea</taxon>
        <taxon>Hyalellidae</taxon>
        <taxon>Hyalella</taxon>
    </lineage>
</organism>
<gene>
    <name evidence="3" type="primary">LOC108669848</name>
</gene>
<accession>A0A8B7NGL1</accession>
<evidence type="ECO:0000313" key="2">
    <source>
        <dbReference type="Proteomes" id="UP000694843"/>
    </source>
</evidence>